<dbReference type="SMART" id="SM00028">
    <property type="entry name" value="TPR"/>
    <property type="match status" value="5"/>
</dbReference>
<evidence type="ECO:0000313" key="6">
    <source>
        <dbReference type="Proteomes" id="UP000315540"/>
    </source>
</evidence>
<sequence length="959" mass="111293">MTHIQYPLSYLLLFFGAILFAQTETTSEQDIHDFFERHYEQLNQNLQQKQYDRNIQLIKKLETESLYQQLDCYRQGKLLHKIGVSHYLLNQETEAILYFKDKVVPIWKNCEQVPPSEKANTIYNIGICYQYLNDLEAAKPYIDQALYIFENDPKYPLSQLALKYHGIGKFYQNLSDAFRSELYYKNAANLYKKQSESKEREFQAYNDLIAMNNDFKDHIKAKKYINQALLINTNYPTSISKLNLAWVYLNAGNTYLGLQEYNNAKQMINHSLKLLNDKNEPFYYAIALEIMALIYADEEKFKLAENNLLKSLELRKQIVEKGESKLSLVHAYENLSDILIRKGDLTTANQYLNKAFDILVPIVDFDQDHVPIIRTAKALDDEHLIRLIELKVQTFKAQHKTSGDIGYLKKALYTQHKIDSVINKSLISFQFEQSKLDFLNLKFEHYDQAVEDALTLYQVTDDPFYLKEAYFFSSRTKAIVLQYELNQVNALQSNVPANMIAKEKELRQEMHMQEALLTEAIEENRDSLLQTYSKAQYALDNYIKEIEQKEPTYFKEKYAFTKQLDIEDIQKSLPDDMAVVEYFSSAHTIYSFWITKNDFFPIRIARDAQLKNALHDFVAQCRDPKSEVSVPFSELIFDNLLQQGLAKTTQKINRLCIIPDGELHKLSFEALTDKKNYPNQFLIENYAVSYSYSTALLFRKQHRDKLDTYMGFGSKYSKDLTQKIKARKRFFGDENLAQLSLSQKEIEQGAAIFNGKTFIDTEATLENFLRHSSKADIIHLSLHGLVDVDDPKRSCIIFDDRQEQQEFLLAPRDLYSNRLNANLVLLSACHSASGKIYNGEGVLGMSKSFLLGGAHNILSSLWNASEASSLKITTSFLENIHAAQATDLALHEAKLNYLNNSEPNKRHPYYWANFILLGEIDTHKIYTNSSIWIGLVSAGILLFLLFMIRPLRRIRKRQK</sequence>
<dbReference type="AlphaFoldDB" id="A0A504IY85"/>
<name>A0A504IY85_9FLAO</name>
<dbReference type="Proteomes" id="UP000315540">
    <property type="component" value="Unassembled WGS sequence"/>
</dbReference>
<evidence type="ECO:0000256" key="2">
    <source>
        <dbReference type="SAM" id="Phobius"/>
    </source>
</evidence>
<dbReference type="EMBL" id="VFWZ01000008">
    <property type="protein sequence ID" value="TPN83004.1"/>
    <property type="molecule type" value="Genomic_DNA"/>
</dbReference>
<dbReference type="InterPro" id="IPR019734">
    <property type="entry name" value="TPR_rpt"/>
</dbReference>
<dbReference type="Pfam" id="PF12770">
    <property type="entry name" value="CHAT"/>
    <property type="match status" value="1"/>
</dbReference>
<organism evidence="5 6">
    <name type="scientific">Aquimarina algicola</name>
    <dbReference type="NCBI Taxonomy" id="2589995"/>
    <lineage>
        <taxon>Bacteria</taxon>
        <taxon>Pseudomonadati</taxon>
        <taxon>Bacteroidota</taxon>
        <taxon>Flavobacteriia</taxon>
        <taxon>Flavobacteriales</taxon>
        <taxon>Flavobacteriaceae</taxon>
        <taxon>Aquimarina</taxon>
    </lineage>
</organism>
<dbReference type="Gene3D" id="1.25.40.10">
    <property type="entry name" value="Tetratricopeptide repeat domain"/>
    <property type="match status" value="2"/>
</dbReference>
<keyword evidence="3" id="KW-0732">Signal</keyword>
<feature type="repeat" description="TPR" evidence="1">
    <location>
        <begin position="119"/>
        <end position="152"/>
    </location>
</feature>
<feature type="chain" id="PRO_5021267795" evidence="3">
    <location>
        <begin position="22"/>
        <end position="959"/>
    </location>
</feature>
<keyword evidence="1" id="KW-0802">TPR repeat</keyword>
<protein>
    <submittedName>
        <fullName evidence="5">CHAT domain-containing protein</fullName>
    </submittedName>
</protein>
<evidence type="ECO:0000256" key="3">
    <source>
        <dbReference type="SAM" id="SignalP"/>
    </source>
</evidence>
<gene>
    <name evidence="5" type="ORF">FHK87_21510</name>
</gene>
<keyword evidence="2" id="KW-0472">Membrane</keyword>
<feature type="transmembrane region" description="Helical" evidence="2">
    <location>
        <begin position="931"/>
        <end position="951"/>
    </location>
</feature>
<keyword evidence="2" id="KW-0812">Transmembrane</keyword>
<keyword evidence="6" id="KW-1185">Reference proteome</keyword>
<reference evidence="5 6" key="1">
    <citation type="submission" date="2019-06" db="EMBL/GenBank/DDBJ databases">
        <authorList>
            <person name="Meng X."/>
        </authorList>
    </citation>
    <scope>NUCLEOTIDE SEQUENCE [LARGE SCALE GENOMIC DNA]</scope>
    <source>
        <strain evidence="5 6">M625</strain>
    </source>
</reference>
<comment type="caution">
    <text evidence="5">The sequence shown here is derived from an EMBL/GenBank/DDBJ whole genome shotgun (WGS) entry which is preliminary data.</text>
</comment>
<feature type="domain" description="CHAT" evidence="4">
    <location>
        <begin position="634"/>
        <end position="919"/>
    </location>
</feature>
<keyword evidence="2" id="KW-1133">Transmembrane helix</keyword>
<dbReference type="Pfam" id="PF13181">
    <property type="entry name" value="TPR_8"/>
    <property type="match status" value="3"/>
</dbReference>
<dbReference type="SUPFAM" id="SSF48452">
    <property type="entry name" value="TPR-like"/>
    <property type="match status" value="2"/>
</dbReference>
<dbReference type="InterPro" id="IPR024983">
    <property type="entry name" value="CHAT_dom"/>
</dbReference>
<dbReference type="InterPro" id="IPR011990">
    <property type="entry name" value="TPR-like_helical_dom_sf"/>
</dbReference>
<dbReference type="RefSeq" id="WP_140596577.1">
    <property type="nucleotide sequence ID" value="NZ_VFWZ01000008.1"/>
</dbReference>
<feature type="signal peptide" evidence="3">
    <location>
        <begin position="1"/>
        <end position="21"/>
    </location>
</feature>
<evidence type="ECO:0000259" key="4">
    <source>
        <dbReference type="Pfam" id="PF12770"/>
    </source>
</evidence>
<evidence type="ECO:0000313" key="5">
    <source>
        <dbReference type="EMBL" id="TPN83004.1"/>
    </source>
</evidence>
<dbReference type="PANTHER" id="PTHR10098">
    <property type="entry name" value="RAPSYN-RELATED"/>
    <property type="match status" value="1"/>
</dbReference>
<proteinExistence type="predicted"/>
<dbReference type="OrthoDB" id="9771112at2"/>
<dbReference type="PROSITE" id="PS50005">
    <property type="entry name" value="TPR"/>
    <property type="match status" value="1"/>
</dbReference>
<accession>A0A504IY85</accession>
<evidence type="ECO:0000256" key="1">
    <source>
        <dbReference type="PROSITE-ProRule" id="PRU00339"/>
    </source>
</evidence>